<dbReference type="InterPro" id="IPR041470">
    <property type="entry name" value="GCP_N"/>
</dbReference>
<dbReference type="GO" id="GO:0000922">
    <property type="term" value="C:spindle pole"/>
    <property type="evidence" value="ECO:0007669"/>
    <property type="project" value="InterPro"/>
</dbReference>
<dbReference type="GO" id="GO:0031122">
    <property type="term" value="P:cytoplasmic microtubule organization"/>
    <property type="evidence" value="ECO:0007669"/>
    <property type="project" value="TreeGrafter"/>
</dbReference>
<dbReference type="EMBL" id="KZ989840">
    <property type="protein sequence ID" value="RKP25210.1"/>
    <property type="molecule type" value="Genomic_DNA"/>
</dbReference>
<dbReference type="GO" id="GO:0005874">
    <property type="term" value="C:microtubule"/>
    <property type="evidence" value="ECO:0007669"/>
    <property type="project" value="UniProtKB-KW"/>
</dbReference>
<protein>
    <submittedName>
        <fullName evidence="8">Spc98 family-domain-containing protein</fullName>
    </submittedName>
</protein>
<evidence type="ECO:0000256" key="4">
    <source>
        <dbReference type="ARBA" id="ARBA00022701"/>
    </source>
</evidence>
<dbReference type="GO" id="GO:0005816">
    <property type="term" value="C:spindle pole body"/>
    <property type="evidence" value="ECO:0007669"/>
    <property type="project" value="UniProtKB-ARBA"/>
</dbReference>
<feature type="domain" description="Gamma tubulin complex component protein N-terminal" evidence="7">
    <location>
        <begin position="81"/>
        <end position="368"/>
    </location>
</feature>
<dbReference type="OrthoDB" id="5860513at2759"/>
<name>A0A4P9Z1E2_9FUNG</name>
<evidence type="ECO:0000259" key="6">
    <source>
        <dbReference type="Pfam" id="PF04130"/>
    </source>
</evidence>
<dbReference type="FunFam" id="1.20.120.1900:FF:000003">
    <property type="entry name" value="Gamma-tubulin complex component"/>
    <property type="match status" value="1"/>
</dbReference>
<sequence>MRQNKSSAKVLQLSTLLNQLSKQTALSNTWAILYLLYAASDLTGGYGHADTPGFIYASRQWHQRLAPPPHPRHELSEMAVLRDVLYAFQGIDGSHIKYNPKLRAYAIESNLTASRSVHRLVHQITELGMLYTNIRNFIETKTNDVHYGLVGQSFCSAMQRQLSEYFRFLAILDAHIPKDAADANEPAPSGALTLRSIVIWTQDFVRKLRLMNVMVDCGVDQKGGALVSQIHAYSNHGDPFIRQFVGETLEEVSRPFYEMLQRWIYEGELEDPHQEFFVACNEAAADEEGEIDIWRDRYTIRTSMIPEFINHSLAHKIYSVGKSLNFIRYRCNDSEWVTERQQDTRSRLETSIDTVYRATSRRLLDTLYTRYRVIDHMQAIKRFLLLGQGEFVQHLMDALGPSLSKPASMVFRHNLTSTLETAIRSSNVQYEDPDIKRRLDVKALEVSPGDSGWDVFSLEYTVEQPITTVFKRSAMNQYRQLFQFLWKLKRVEHTLSKAWHRQMTSVHTLRQAAALEKELRYCNIQCSEMVHFIYQLQYYILFEVLECSWEELHKFIREKADDLDLLIQAHDRYLLNITNKALLAVSPARDQIYSEAWTAIKRRRAVRQTAIERTSRGQWGIQPEDEADDDAIPTFMAVQLPPLRQALDKVMHEYKTQTTALIGMLADHPDMNFKSLAFRLDFNEHYRKSTSHRSHR</sequence>
<dbReference type="GO" id="GO:0007020">
    <property type="term" value="P:microtubule nucleation"/>
    <property type="evidence" value="ECO:0007669"/>
    <property type="project" value="InterPro"/>
</dbReference>
<keyword evidence="3" id="KW-0963">Cytoplasm</keyword>
<dbReference type="GO" id="GO:0043015">
    <property type="term" value="F:gamma-tubulin binding"/>
    <property type="evidence" value="ECO:0007669"/>
    <property type="project" value="InterPro"/>
</dbReference>
<comment type="similarity">
    <text evidence="2">Belongs to the TUBGCP family.</text>
</comment>
<feature type="domain" description="Gamma tubulin complex component C-terminal" evidence="6">
    <location>
        <begin position="374"/>
        <end position="686"/>
    </location>
</feature>
<gene>
    <name evidence="8" type="ORF">SYNPS1DRAFT_22793</name>
</gene>
<dbReference type="PANTHER" id="PTHR19302:SF14">
    <property type="entry name" value="GAMMA-TUBULIN COMPLEX COMPONENT 3"/>
    <property type="match status" value="1"/>
</dbReference>
<evidence type="ECO:0000313" key="8">
    <source>
        <dbReference type="EMBL" id="RKP25210.1"/>
    </source>
</evidence>
<dbReference type="InterPro" id="IPR007259">
    <property type="entry name" value="GCP"/>
</dbReference>
<organism evidence="8 9">
    <name type="scientific">Syncephalis pseudoplumigaleata</name>
    <dbReference type="NCBI Taxonomy" id="1712513"/>
    <lineage>
        <taxon>Eukaryota</taxon>
        <taxon>Fungi</taxon>
        <taxon>Fungi incertae sedis</taxon>
        <taxon>Zoopagomycota</taxon>
        <taxon>Zoopagomycotina</taxon>
        <taxon>Zoopagomycetes</taxon>
        <taxon>Zoopagales</taxon>
        <taxon>Piptocephalidaceae</taxon>
        <taxon>Syncephalis</taxon>
    </lineage>
</organism>
<dbReference type="AlphaFoldDB" id="A0A4P9Z1E2"/>
<keyword evidence="5" id="KW-0206">Cytoskeleton</keyword>
<evidence type="ECO:0000256" key="5">
    <source>
        <dbReference type="ARBA" id="ARBA00023212"/>
    </source>
</evidence>
<evidence type="ECO:0000256" key="1">
    <source>
        <dbReference type="ARBA" id="ARBA00004245"/>
    </source>
</evidence>
<dbReference type="GO" id="GO:0000278">
    <property type="term" value="P:mitotic cell cycle"/>
    <property type="evidence" value="ECO:0007669"/>
    <property type="project" value="TreeGrafter"/>
</dbReference>
<dbReference type="GO" id="GO:0051225">
    <property type="term" value="P:spindle assembly"/>
    <property type="evidence" value="ECO:0007669"/>
    <property type="project" value="TreeGrafter"/>
</dbReference>
<reference evidence="9" key="1">
    <citation type="journal article" date="2018" name="Nat. Microbiol.">
        <title>Leveraging single-cell genomics to expand the fungal tree of life.</title>
        <authorList>
            <person name="Ahrendt S.R."/>
            <person name="Quandt C.A."/>
            <person name="Ciobanu D."/>
            <person name="Clum A."/>
            <person name="Salamov A."/>
            <person name="Andreopoulos B."/>
            <person name="Cheng J.F."/>
            <person name="Woyke T."/>
            <person name="Pelin A."/>
            <person name="Henrissat B."/>
            <person name="Reynolds N.K."/>
            <person name="Benny G.L."/>
            <person name="Smith M.E."/>
            <person name="James T.Y."/>
            <person name="Grigoriev I.V."/>
        </authorList>
    </citation>
    <scope>NUCLEOTIDE SEQUENCE [LARGE SCALE GENOMIC DNA]</scope>
    <source>
        <strain evidence="9">Benny S71-1</strain>
    </source>
</reference>
<keyword evidence="9" id="KW-1185">Reference proteome</keyword>
<accession>A0A4P9Z1E2</accession>
<dbReference type="PANTHER" id="PTHR19302">
    <property type="entry name" value="GAMMA TUBULIN COMPLEX PROTEIN"/>
    <property type="match status" value="1"/>
</dbReference>
<dbReference type="GO" id="GO:0051321">
    <property type="term" value="P:meiotic cell cycle"/>
    <property type="evidence" value="ECO:0007669"/>
    <property type="project" value="TreeGrafter"/>
</dbReference>
<dbReference type="GO" id="GO:0051011">
    <property type="term" value="F:microtubule minus-end binding"/>
    <property type="evidence" value="ECO:0007669"/>
    <property type="project" value="TreeGrafter"/>
</dbReference>
<dbReference type="InterPro" id="IPR042241">
    <property type="entry name" value="GCP_C_sf"/>
</dbReference>
<dbReference type="Proteomes" id="UP000278143">
    <property type="component" value="Unassembled WGS sequence"/>
</dbReference>
<dbReference type="InterPro" id="IPR040457">
    <property type="entry name" value="GCP_C"/>
</dbReference>
<proteinExistence type="inferred from homology"/>
<dbReference type="Pfam" id="PF04130">
    <property type="entry name" value="GCP_C_terminal"/>
    <property type="match status" value="1"/>
</dbReference>
<dbReference type="Gene3D" id="1.20.120.1900">
    <property type="entry name" value="Gamma-tubulin complex, C-terminal domain"/>
    <property type="match status" value="1"/>
</dbReference>
<evidence type="ECO:0000259" key="7">
    <source>
        <dbReference type="Pfam" id="PF17681"/>
    </source>
</evidence>
<evidence type="ECO:0000313" key="9">
    <source>
        <dbReference type="Proteomes" id="UP000278143"/>
    </source>
</evidence>
<evidence type="ECO:0000256" key="2">
    <source>
        <dbReference type="ARBA" id="ARBA00010337"/>
    </source>
</evidence>
<comment type="subcellular location">
    <subcellularLocation>
        <location evidence="1">Cytoplasm</location>
        <location evidence="1">Cytoskeleton</location>
    </subcellularLocation>
</comment>
<evidence type="ECO:0000256" key="3">
    <source>
        <dbReference type="ARBA" id="ARBA00022490"/>
    </source>
</evidence>
<dbReference type="GO" id="GO:0000930">
    <property type="term" value="C:gamma-tubulin complex"/>
    <property type="evidence" value="ECO:0007669"/>
    <property type="project" value="TreeGrafter"/>
</dbReference>
<dbReference type="Pfam" id="PF17681">
    <property type="entry name" value="GCP_N_terminal"/>
    <property type="match status" value="1"/>
</dbReference>
<keyword evidence="4" id="KW-0493">Microtubule</keyword>